<dbReference type="InterPro" id="IPR052347">
    <property type="entry name" value="Isochorismatase_Nicotinamidase"/>
</dbReference>
<dbReference type="PANTHER" id="PTHR11080">
    <property type="entry name" value="PYRAZINAMIDASE/NICOTINAMIDASE"/>
    <property type="match status" value="1"/>
</dbReference>
<reference evidence="9" key="1">
    <citation type="submission" date="2023-10" db="EMBL/GenBank/DDBJ databases">
        <authorList>
            <person name="Chen Y."/>
            <person name="Shah S."/>
            <person name="Dougan E. K."/>
            <person name="Thang M."/>
            <person name="Chan C."/>
        </authorList>
    </citation>
    <scope>NUCLEOTIDE SEQUENCE [LARGE SCALE GENOMIC DNA]</scope>
</reference>
<dbReference type="Pfam" id="PF00857">
    <property type="entry name" value="Isochorismatase"/>
    <property type="match status" value="1"/>
</dbReference>
<evidence type="ECO:0000256" key="3">
    <source>
        <dbReference type="ARBA" id="ARBA00022723"/>
    </source>
</evidence>
<evidence type="ECO:0000313" key="9">
    <source>
        <dbReference type="EMBL" id="CAK0861056.1"/>
    </source>
</evidence>
<dbReference type="PANTHER" id="PTHR11080:SF2">
    <property type="entry name" value="LD05707P"/>
    <property type="match status" value="1"/>
</dbReference>
<keyword evidence="10" id="KW-1185">Reference proteome</keyword>
<evidence type="ECO:0000256" key="7">
    <source>
        <dbReference type="ARBA" id="ARBA00043224"/>
    </source>
</evidence>
<evidence type="ECO:0000256" key="5">
    <source>
        <dbReference type="ARBA" id="ARBA00037900"/>
    </source>
</evidence>
<evidence type="ECO:0000256" key="6">
    <source>
        <dbReference type="ARBA" id="ARBA00039017"/>
    </source>
</evidence>
<dbReference type="Gene3D" id="3.40.50.850">
    <property type="entry name" value="Isochorismatase-like"/>
    <property type="match status" value="1"/>
</dbReference>
<sequence length="196" mass="21247">MHGRSTPVFAEYLSLCHAANFGPLVDSGPKEIGKDDALIIVDMQNDFVPKDQTNTHGRLAAPEGGDICDQIVPLAELVAQRGGVVVATRDYHPAGHCSFTEKGGGCAPHCIQGNAGSHFYDPVARCLEGLLKKKRRVEIVFKGFHEDVESFAALEYSEVPPSDRGEEFTMTKDCSKERLCGWGSRRGEGQGDQEVG</sequence>
<dbReference type="EC" id="3.5.1.19" evidence="6"/>
<comment type="similarity">
    <text evidence="1">Belongs to the isochorismatase family.</text>
</comment>
<dbReference type="InterPro" id="IPR000868">
    <property type="entry name" value="Isochorismatase-like_dom"/>
</dbReference>
<proteinExistence type="inferred from homology"/>
<feature type="domain" description="Isochorismatase-like" evidence="8">
    <location>
        <begin position="37"/>
        <end position="125"/>
    </location>
</feature>
<evidence type="ECO:0000256" key="2">
    <source>
        <dbReference type="ARBA" id="ARBA00022642"/>
    </source>
</evidence>
<name>A0ABN9UMC0_9DINO</name>
<keyword evidence="2" id="KW-0662">Pyridine nucleotide biosynthesis</keyword>
<evidence type="ECO:0000256" key="4">
    <source>
        <dbReference type="ARBA" id="ARBA00022801"/>
    </source>
</evidence>
<protein>
    <recommendedName>
        <fullName evidence="6">nicotinamidase</fullName>
        <ecNumber evidence="6">3.5.1.19</ecNumber>
    </recommendedName>
    <alternativeName>
        <fullName evidence="7">Nicotinamide deamidase</fullName>
    </alternativeName>
</protein>
<comment type="pathway">
    <text evidence="5">Cofactor biosynthesis; nicotinate biosynthesis; nicotinate from nicotinamide: step 1/1.</text>
</comment>
<dbReference type="Proteomes" id="UP001189429">
    <property type="component" value="Unassembled WGS sequence"/>
</dbReference>
<dbReference type="InterPro" id="IPR036380">
    <property type="entry name" value="Isochorismatase-like_sf"/>
</dbReference>
<evidence type="ECO:0000259" key="8">
    <source>
        <dbReference type="Pfam" id="PF00857"/>
    </source>
</evidence>
<organism evidence="9 10">
    <name type="scientific">Prorocentrum cordatum</name>
    <dbReference type="NCBI Taxonomy" id="2364126"/>
    <lineage>
        <taxon>Eukaryota</taxon>
        <taxon>Sar</taxon>
        <taxon>Alveolata</taxon>
        <taxon>Dinophyceae</taxon>
        <taxon>Prorocentrales</taxon>
        <taxon>Prorocentraceae</taxon>
        <taxon>Prorocentrum</taxon>
    </lineage>
</organism>
<evidence type="ECO:0000313" key="10">
    <source>
        <dbReference type="Proteomes" id="UP001189429"/>
    </source>
</evidence>
<dbReference type="EMBL" id="CAUYUJ010016037">
    <property type="protein sequence ID" value="CAK0861056.1"/>
    <property type="molecule type" value="Genomic_DNA"/>
</dbReference>
<gene>
    <name evidence="9" type="ORF">PCOR1329_LOCUS49848</name>
</gene>
<evidence type="ECO:0000256" key="1">
    <source>
        <dbReference type="ARBA" id="ARBA00006336"/>
    </source>
</evidence>
<accession>A0ABN9UMC0</accession>
<dbReference type="SUPFAM" id="SSF52499">
    <property type="entry name" value="Isochorismatase-like hydrolases"/>
    <property type="match status" value="1"/>
</dbReference>
<feature type="non-terminal residue" evidence="9">
    <location>
        <position position="196"/>
    </location>
</feature>
<keyword evidence="4" id="KW-0378">Hydrolase</keyword>
<keyword evidence="3" id="KW-0479">Metal-binding</keyword>
<comment type="caution">
    <text evidence="9">The sequence shown here is derived from an EMBL/GenBank/DDBJ whole genome shotgun (WGS) entry which is preliminary data.</text>
</comment>